<accession>A0A453IJM5</accession>
<protein>
    <submittedName>
        <fullName evidence="1">Uncharacterized protein</fullName>
    </submittedName>
</protein>
<reference evidence="1" key="3">
    <citation type="journal article" date="2017" name="Nature">
        <title>Genome sequence of the progenitor of the wheat D genome Aegilops tauschii.</title>
        <authorList>
            <person name="Luo M.C."/>
            <person name="Gu Y.Q."/>
            <person name="Puiu D."/>
            <person name="Wang H."/>
            <person name="Twardziok S.O."/>
            <person name="Deal K.R."/>
            <person name="Huo N."/>
            <person name="Zhu T."/>
            <person name="Wang L."/>
            <person name="Wang Y."/>
            <person name="McGuire P.E."/>
            <person name="Liu S."/>
            <person name="Long H."/>
            <person name="Ramasamy R.K."/>
            <person name="Rodriguez J.C."/>
            <person name="Van S.L."/>
            <person name="Yuan L."/>
            <person name="Wang Z."/>
            <person name="Xia Z."/>
            <person name="Xiao L."/>
            <person name="Anderson O.D."/>
            <person name="Ouyang S."/>
            <person name="Liang Y."/>
            <person name="Zimin A.V."/>
            <person name="Pertea G."/>
            <person name="Qi P."/>
            <person name="Bennetzen J.L."/>
            <person name="Dai X."/>
            <person name="Dawson M.W."/>
            <person name="Muller H.G."/>
            <person name="Kugler K."/>
            <person name="Rivarola-Duarte L."/>
            <person name="Spannagl M."/>
            <person name="Mayer K.F.X."/>
            <person name="Lu F.H."/>
            <person name="Bevan M.W."/>
            <person name="Leroy P."/>
            <person name="Li P."/>
            <person name="You F.M."/>
            <person name="Sun Q."/>
            <person name="Liu Z."/>
            <person name="Lyons E."/>
            <person name="Wicker T."/>
            <person name="Salzberg S.L."/>
            <person name="Devos K.M."/>
            <person name="Dvorak J."/>
        </authorList>
    </citation>
    <scope>NUCLEOTIDE SEQUENCE [LARGE SCALE GENOMIC DNA]</scope>
    <source>
        <strain evidence="1">cv. AL8/78</strain>
    </source>
</reference>
<dbReference type="STRING" id="200361.A0A453IJM5"/>
<sequence length="134" mass="14668">NRKIGHISILTLENNCCARHVVKRKETSWHVRRLHLLAADHLLLVVLAGKSLQGWLDDASAEPEDEMEGRLLLDVVVGKGAAVLQLLAGEDQPLLVRRDPLLVLDLGLDIVDGIAALNLEGDGLPREGLDEDLH</sequence>
<dbReference type="AlphaFoldDB" id="A0A453IJM5"/>
<reference evidence="1" key="5">
    <citation type="journal article" date="2021" name="G3 (Bethesda)">
        <title>Aegilops tauschii genome assembly Aet v5.0 features greater sequence contiguity and improved annotation.</title>
        <authorList>
            <person name="Wang L."/>
            <person name="Zhu T."/>
            <person name="Rodriguez J.C."/>
            <person name="Deal K.R."/>
            <person name="Dubcovsky J."/>
            <person name="McGuire P.E."/>
            <person name="Lux T."/>
            <person name="Spannagl M."/>
            <person name="Mayer K.F.X."/>
            <person name="Baldrich P."/>
            <person name="Meyers B.C."/>
            <person name="Huo N."/>
            <person name="Gu Y.Q."/>
            <person name="Zhou H."/>
            <person name="Devos K.M."/>
            <person name="Bennetzen J.L."/>
            <person name="Unver T."/>
            <person name="Budak H."/>
            <person name="Gulick P.J."/>
            <person name="Galiba G."/>
            <person name="Kalapos B."/>
            <person name="Nelson D.R."/>
            <person name="Li P."/>
            <person name="You F.M."/>
            <person name="Luo M.C."/>
            <person name="Dvorak J."/>
        </authorList>
    </citation>
    <scope>NUCLEOTIDE SEQUENCE [LARGE SCALE GENOMIC DNA]</scope>
    <source>
        <strain evidence="1">cv. AL8/78</strain>
    </source>
</reference>
<keyword evidence="2" id="KW-1185">Reference proteome</keyword>
<dbReference type="Proteomes" id="UP000015105">
    <property type="component" value="Chromosome 4D"/>
</dbReference>
<proteinExistence type="predicted"/>
<dbReference type="EnsemblPlants" id="AET4Gv20586800.1">
    <property type="protein sequence ID" value="AET4Gv20586800.1"/>
    <property type="gene ID" value="AET4Gv20586800"/>
</dbReference>
<dbReference type="Gramene" id="AET4Gv20586800.1">
    <property type="protein sequence ID" value="AET4Gv20586800.1"/>
    <property type="gene ID" value="AET4Gv20586800"/>
</dbReference>
<evidence type="ECO:0000313" key="2">
    <source>
        <dbReference type="Proteomes" id="UP000015105"/>
    </source>
</evidence>
<organism evidence="1 2">
    <name type="scientific">Aegilops tauschii subsp. strangulata</name>
    <name type="common">Goatgrass</name>
    <dbReference type="NCBI Taxonomy" id="200361"/>
    <lineage>
        <taxon>Eukaryota</taxon>
        <taxon>Viridiplantae</taxon>
        <taxon>Streptophyta</taxon>
        <taxon>Embryophyta</taxon>
        <taxon>Tracheophyta</taxon>
        <taxon>Spermatophyta</taxon>
        <taxon>Magnoliopsida</taxon>
        <taxon>Liliopsida</taxon>
        <taxon>Poales</taxon>
        <taxon>Poaceae</taxon>
        <taxon>BOP clade</taxon>
        <taxon>Pooideae</taxon>
        <taxon>Triticodae</taxon>
        <taxon>Triticeae</taxon>
        <taxon>Triticinae</taxon>
        <taxon>Aegilops</taxon>
    </lineage>
</organism>
<reference evidence="2" key="2">
    <citation type="journal article" date="2017" name="Nat. Plants">
        <title>The Aegilops tauschii genome reveals multiple impacts of transposons.</title>
        <authorList>
            <person name="Zhao G."/>
            <person name="Zou C."/>
            <person name="Li K."/>
            <person name="Wang K."/>
            <person name="Li T."/>
            <person name="Gao L."/>
            <person name="Zhang X."/>
            <person name="Wang H."/>
            <person name="Yang Z."/>
            <person name="Liu X."/>
            <person name="Jiang W."/>
            <person name="Mao L."/>
            <person name="Kong X."/>
            <person name="Jiao Y."/>
            <person name="Jia J."/>
        </authorList>
    </citation>
    <scope>NUCLEOTIDE SEQUENCE [LARGE SCALE GENOMIC DNA]</scope>
    <source>
        <strain evidence="2">cv. AL8/78</strain>
    </source>
</reference>
<reference evidence="1" key="4">
    <citation type="submission" date="2019-03" db="UniProtKB">
        <authorList>
            <consortium name="EnsemblPlants"/>
        </authorList>
    </citation>
    <scope>IDENTIFICATION</scope>
</reference>
<name>A0A453IJM5_AEGTS</name>
<reference evidence="2" key="1">
    <citation type="journal article" date="2014" name="Science">
        <title>Ancient hybridizations among the ancestral genomes of bread wheat.</title>
        <authorList>
            <consortium name="International Wheat Genome Sequencing Consortium,"/>
            <person name="Marcussen T."/>
            <person name="Sandve S.R."/>
            <person name="Heier L."/>
            <person name="Spannagl M."/>
            <person name="Pfeifer M."/>
            <person name="Jakobsen K.S."/>
            <person name="Wulff B.B."/>
            <person name="Steuernagel B."/>
            <person name="Mayer K.F."/>
            <person name="Olsen O.A."/>
        </authorList>
    </citation>
    <scope>NUCLEOTIDE SEQUENCE [LARGE SCALE GENOMIC DNA]</scope>
    <source>
        <strain evidence="2">cv. AL8/78</strain>
    </source>
</reference>
<evidence type="ECO:0000313" key="1">
    <source>
        <dbReference type="EnsemblPlants" id="AET4Gv20586800.1"/>
    </source>
</evidence>